<reference evidence="2 3" key="1">
    <citation type="submission" date="2019-03" db="EMBL/GenBank/DDBJ databases">
        <title>Cohnella endophytica sp. nov., a novel endophytic bacterium isolated from bark of Sonneratia apetala.</title>
        <authorList>
            <person name="Tuo L."/>
        </authorList>
    </citation>
    <scope>NUCLEOTIDE SEQUENCE [LARGE SCALE GENOMIC DNA]</scope>
    <source>
        <strain evidence="2 3">CCTCC AB 208254</strain>
    </source>
</reference>
<sequence>MERKTKVKLGIAGMLVVVLGVLVITIAFLAGNSGVASRDDEMNMPKEYDYATAVASNGMELHYLRTRPSNVKLEAVHNNVTAAPFYGINGGFFYQMALLSIAVVNDVPVNDEQEQYGIGMANAKYARGTLVWDGSQDRLSVQVVRQASELVVTDRSRFWAQGGISMSLDRNDLWLN</sequence>
<dbReference type="EMBL" id="SOMN01000012">
    <property type="protein sequence ID" value="TFE26635.1"/>
    <property type="molecule type" value="Genomic_DNA"/>
</dbReference>
<keyword evidence="1" id="KW-1133">Transmembrane helix</keyword>
<organism evidence="2 3">
    <name type="scientific">Cohnella luojiensis</name>
    <dbReference type="NCBI Taxonomy" id="652876"/>
    <lineage>
        <taxon>Bacteria</taxon>
        <taxon>Bacillati</taxon>
        <taxon>Bacillota</taxon>
        <taxon>Bacilli</taxon>
        <taxon>Bacillales</taxon>
        <taxon>Paenibacillaceae</taxon>
        <taxon>Cohnella</taxon>
    </lineage>
</organism>
<evidence type="ECO:0000256" key="1">
    <source>
        <dbReference type="SAM" id="Phobius"/>
    </source>
</evidence>
<dbReference type="OrthoDB" id="2658510at2"/>
<accession>A0A4Y8LXU5</accession>
<dbReference type="Proteomes" id="UP000297900">
    <property type="component" value="Unassembled WGS sequence"/>
</dbReference>
<gene>
    <name evidence="2" type="ORF">E2980_10970</name>
</gene>
<keyword evidence="1" id="KW-0472">Membrane</keyword>
<keyword evidence="1" id="KW-0812">Transmembrane</keyword>
<keyword evidence="3" id="KW-1185">Reference proteome</keyword>
<dbReference type="AlphaFoldDB" id="A0A4Y8LXU5"/>
<evidence type="ECO:0000313" key="3">
    <source>
        <dbReference type="Proteomes" id="UP000297900"/>
    </source>
</evidence>
<evidence type="ECO:0000313" key="2">
    <source>
        <dbReference type="EMBL" id="TFE26635.1"/>
    </source>
</evidence>
<comment type="caution">
    <text evidence="2">The sequence shown here is derived from an EMBL/GenBank/DDBJ whole genome shotgun (WGS) entry which is preliminary data.</text>
</comment>
<proteinExistence type="predicted"/>
<feature type="transmembrane region" description="Helical" evidence="1">
    <location>
        <begin position="12"/>
        <end position="31"/>
    </location>
</feature>
<dbReference type="RefSeq" id="WP_135152240.1">
    <property type="nucleotide sequence ID" value="NZ_SOMN01000012.1"/>
</dbReference>
<name>A0A4Y8LXU5_9BACL</name>
<protein>
    <submittedName>
        <fullName evidence="2">Uncharacterized protein</fullName>
    </submittedName>
</protein>